<dbReference type="Gene3D" id="1.20.1560.10">
    <property type="entry name" value="ABC transporter type 1, transmembrane domain"/>
    <property type="match status" value="1"/>
</dbReference>
<keyword evidence="5" id="KW-0547">Nucleotide-binding</keyword>
<proteinExistence type="predicted"/>
<dbReference type="InterPro" id="IPR039421">
    <property type="entry name" value="Type_1_exporter"/>
</dbReference>
<evidence type="ECO:0000256" key="1">
    <source>
        <dbReference type="ARBA" id="ARBA00004651"/>
    </source>
</evidence>
<keyword evidence="3" id="KW-1003">Cell membrane</keyword>
<dbReference type="SUPFAM" id="SSF90123">
    <property type="entry name" value="ABC transporter transmembrane region"/>
    <property type="match status" value="1"/>
</dbReference>
<dbReference type="FunFam" id="3.40.50.300:FF:000221">
    <property type="entry name" value="Multidrug ABC transporter ATP-binding protein"/>
    <property type="match status" value="1"/>
</dbReference>
<keyword evidence="2" id="KW-0813">Transport</keyword>
<evidence type="ECO:0000256" key="2">
    <source>
        <dbReference type="ARBA" id="ARBA00022448"/>
    </source>
</evidence>
<dbReference type="InterPro" id="IPR027417">
    <property type="entry name" value="P-loop_NTPase"/>
</dbReference>
<dbReference type="GO" id="GO:0016887">
    <property type="term" value="F:ATP hydrolysis activity"/>
    <property type="evidence" value="ECO:0007669"/>
    <property type="project" value="InterPro"/>
</dbReference>
<evidence type="ECO:0000256" key="8">
    <source>
        <dbReference type="ARBA" id="ARBA00023136"/>
    </source>
</evidence>
<evidence type="ECO:0000259" key="11">
    <source>
        <dbReference type="PROSITE" id="PS50929"/>
    </source>
</evidence>
<feature type="transmembrane region" description="Helical" evidence="9">
    <location>
        <begin position="157"/>
        <end position="174"/>
    </location>
</feature>
<evidence type="ECO:0000256" key="4">
    <source>
        <dbReference type="ARBA" id="ARBA00022692"/>
    </source>
</evidence>
<evidence type="ECO:0000256" key="5">
    <source>
        <dbReference type="ARBA" id="ARBA00022741"/>
    </source>
</evidence>
<evidence type="ECO:0000313" key="12">
    <source>
        <dbReference type="EMBL" id="MBC8541615.1"/>
    </source>
</evidence>
<feature type="transmembrane region" description="Helical" evidence="9">
    <location>
        <begin position="235"/>
        <end position="258"/>
    </location>
</feature>
<keyword evidence="7 9" id="KW-1133">Transmembrane helix</keyword>
<dbReference type="CDD" id="cd18548">
    <property type="entry name" value="ABC_6TM_Tm287_like"/>
    <property type="match status" value="1"/>
</dbReference>
<keyword evidence="6 12" id="KW-0067">ATP-binding</keyword>
<dbReference type="RefSeq" id="WP_249313637.1">
    <property type="nucleotide sequence ID" value="NZ_JACRSU010000004.1"/>
</dbReference>
<dbReference type="Proteomes" id="UP000611762">
    <property type="component" value="Unassembled WGS sequence"/>
</dbReference>
<dbReference type="SMART" id="SM00382">
    <property type="entry name" value="AAA"/>
    <property type="match status" value="1"/>
</dbReference>
<dbReference type="EMBL" id="JACRSU010000004">
    <property type="protein sequence ID" value="MBC8541615.1"/>
    <property type="molecule type" value="Genomic_DNA"/>
</dbReference>
<dbReference type="SUPFAM" id="SSF52540">
    <property type="entry name" value="P-loop containing nucleoside triphosphate hydrolases"/>
    <property type="match status" value="1"/>
</dbReference>
<evidence type="ECO:0000256" key="9">
    <source>
        <dbReference type="SAM" id="Phobius"/>
    </source>
</evidence>
<dbReference type="Gene3D" id="3.40.50.300">
    <property type="entry name" value="P-loop containing nucleotide triphosphate hydrolases"/>
    <property type="match status" value="1"/>
</dbReference>
<dbReference type="Pfam" id="PF00005">
    <property type="entry name" value="ABC_tran"/>
    <property type="match status" value="1"/>
</dbReference>
<dbReference type="InterPro" id="IPR036640">
    <property type="entry name" value="ABC1_TM_sf"/>
</dbReference>
<gene>
    <name evidence="12" type="ORF">H8698_11560</name>
</gene>
<dbReference type="InterPro" id="IPR011527">
    <property type="entry name" value="ABC1_TM_dom"/>
</dbReference>
<feature type="transmembrane region" description="Helical" evidence="9">
    <location>
        <begin position="278"/>
        <end position="295"/>
    </location>
</feature>
<feature type="domain" description="ABC transporter" evidence="10">
    <location>
        <begin position="333"/>
        <end position="569"/>
    </location>
</feature>
<feature type="transmembrane region" description="Helical" evidence="9">
    <location>
        <begin position="51"/>
        <end position="76"/>
    </location>
</feature>
<dbReference type="AlphaFoldDB" id="A0A926DMB8"/>
<feature type="transmembrane region" description="Helical" evidence="9">
    <location>
        <begin position="12"/>
        <end position="31"/>
    </location>
</feature>
<evidence type="ECO:0000256" key="3">
    <source>
        <dbReference type="ARBA" id="ARBA00022475"/>
    </source>
</evidence>
<accession>A0A926DMB8</accession>
<dbReference type="GO" id="GO:0015421">
    <property type="term" value="F:ABC-type oligopeptide transporter activity"/>
    <property type="evidence" value="ECO:0007669"/>
    <property type="project" value="TreeGrafter"/>
</dbReference>
<evidence type="ECO:0000256" key="6">
    <source>
        <dbReference type="ARBA" id="ARBA00022840"/>
    </source>
</evidence>
<evidence type="ECO:0000256" key="7">
    <source>
        <dbReference type="ARBA" id="ARBA00022989"/>
    </source>
</evidence>
<name>A0A926DMB8_9FIRM</name>
<feature type="domain" description="ABC transmembrane type-1" evidence="11">
    <location>
        <begin position="16"/>
        <end position="298"/>
    </location>
</feature>
<dbReference type="Pfam" id="PF00664">
    <property type="entry name" value="ABC_membrane"/>
    <property type="match status" value="1"/>
</dbReference>
<dbReference type="PANTHER" id="PTHR43394">
    <property type="entry name" value="ATP-DEPENDENT PERMEASE MDL1, MITOCHONDRIAL"/>
    <property type="match status" value="1"/>
</dbReference>
<dbReference type="PROSITE" id="PS50893">
    <property type="entry name" value="ABC_TRANSPORTER_2"/>
    <property type="match status" value="1"/>
</dbReference>
<dbReference type="InterPro" id="IPR017871">
    <property type="entry name" value="ABC_transporter-like_CS"/>
</dbReference>
<dbReference type="GO" id="GO:0005524">
    <property type="term" value="F:ATP binding"/>
    <property type="evidence" value="ECO:0007669"/>
    <property type="project" value="UniProtKB-KW"/>
</dbReference>
<organism evidence="12 13">
    <name type="scientific">Congzhengia minquanensis</name>
    <dbReference type="NCBI Taxonomy" id="2763657"/>
    <lineage>
        <taxon>Bacteria</taxon>
        <taxon>Bacillati</taxon>
        <taxon>Bacillota</taxon>
        <taxon>Clostridia</taxon>
        <taxon>Eubacteriales</taxon>
        <taxon>Oscillospiraceae</taxon>
        <taxon>Congzhengia</taxon>
    </lineage>
</organism>
<evidence type="ECO:0000259" key="10">
    <source>
        <dbReference type="PROSITE" id="PS50893"/>
    </source>
</evidence>
<keyword evidence="8 9" id="KW-0472">Membrane</keyword>
<sequence length="578" mass="63912">MKRWMKYVKPYKWYFILGPLCMIIEVVGEVVMPKFLASIINTGIADKSVGYVLMICAFMVVTALLMMAGGVGGAYFGAKAAVGFATDLRKDVYGKVQEFSFANIDKFSTGSLVTRLTNDITQIQNFINMLLRMCLRAPGMLIGALIMAILLSPSLSVIFAVAMPVILITLLFVISKGYPRFSKMQTKIDALNSNVQENLTNVRVVKSFVREDYERQKFGTSNHNLRKATTSAMTVMITMMPLMMLFMNLTTIAVLWFGGNQVIAGGMPVGDLTAFVTYITQILISLMMVVMMFMTSSRALASANRVVEVLDEEPDLNDFHAAHKDAEIQNGKIEFRNVDFKYYKTSQDKVLENISLTIEPGETVGIIGSTGCGKSTLVSLIPRLYDADSGEVLIDGIDVRDYDLKKLRQGIGMVLQKNVLFSGTLEENMRWGKEDATMEEIEENAGYAQADLFIKGFTDQYQTELGQGGVNLSGGQKQRVCIARALIKNPKIIILDDSTSAVDTATEAKIREAFSTNLKHSTKIIIAQRITSVSGADKIVVLDEGKICGVGTHKELLASNEEYQEIYYSQNEKKEANA</sequence>
<dbReference type="InterPro" id="IPR003439">
    <property type="entry name" value="ABC_transporter-like_ATP-bd"/>
</dbReference>
<keyword evidence="4 9" id="KW-0812">Transmembrane</keyword>
<keyword evidence="13" id="KW-1185">Reference proteome</keyword>
<dbReference type="InterPro" id="IPR003593">
    <property type="entry name" value="AAA+_ATPase"/>
</dbReference>
<comment type="caution">
    <text evidence="12">The sequence shown here is derived from an EMBL/GenBank/DDBJ whole genome shotgun (WGS) entry which is preliminary data.</text>
</comment>
<protein>
    <submittedName>
        <fullName evidence="12">ABC transporter ATP-binding protein</fullName>
    </submittedName>
</protein>
<comment type="subcellular location">
    <subcellularLocation>
        <location evidence="1">Cell membrane</location>
        <topology evidence="1">Multi-pass membrane protein</topology>
    </subcellularLocation>
</comment>
<feature type="transmembrane region" description="Helical" evidence="9">
    <location>
        <begin position="133"/>
        <end position="151"/>
    </location>
</feature>
<evidence type="ECO:0000313" key="13">
    <source>
        <dbReference type="Proteomes" id="UP000611762"/>
    </source>
</evidence>
<dbReference type="GO" id="GO:0005886">
    <property type="term" value="C:plasma membrane"/>
    <property type="evidence" value="ECO:0007669"/>
    <property type="project" value="UniProtKB-SubCell"/>
</dbReference>
<dbReference type="PROSITE" id="PS50929">
    <property type="entry name" value="ABC_TM1F"/>
    <property type="match status" value="1"/>
</dbReference>
<dbReference type="PROSITE" id="PS00211">
    <property type="entry name" value="ABC_TRANSPORTER_1"/>
    <property type="match status" value="1"/>
</dbReference>
<reference evidence="12" key="1">
    <citation type="submission" date="2020-08" db="EMBL/GenBank/DDBJ databases">
        <title>Genome public.</title>
        <authorList>
            <person name="Liu C."/>
            <person name="Sun Q."/>
        </authorList>
    </citation>
    <scope>NUCLEOTIDE SEQUENCE</scope>
    <source>
        <strain evidence="12">H8</strain>
    </source>
</reference>
<dbReference type="PANTHER" id="PTHR43394:SF1">
    <property type="entry name" value="ATP-BINDING CASSETTE SUB-FAMILY B MEMBER 10, MITOCHONDRIAL"/>
    <property type="match status" value="1"/>
</dbReference>